<evidence type="ECO:0000313" key="8">
    <source>
        <dbReference type="Proteomes" id="UP000288322"/>
    </source>
</evidence>
<feature type="domain" description="4Fe-4S ferredoxin-type" evidence="6">
    <location>
        <begin position="25"/>
        <end position="61"/>
    </location>
</feature>
<dbReference type="PROSITE" id="PS51379">
    <property type="entry name" value="4FE4S_FER_2"/>
    <property type="match status" value="4"/>
</dbReference>
<dbReference type="InterPro" id="IPR017896">
    <property type="entry name" value="4Fe4S_Fe-S-bd"/>
</dbReference>
<dbReference type="EMBL" id="QNZH01000290">
    <property type="protein sequence ID" value="RTZ87424.1"/>
    <property type="molecule type" value="Genomic_DNA"/>
</dbReference>
<dbReference type="Gene3D" id="3.30.70.20">
    <property type="match status" value="3"/>
</dbReference>
<gene>
    <name evidence="7" type="ORF">DSY93_10685</name>
</gene>
<keyword evidence="3" id="KW-0560">Oxidoreductase</keyword>
<evidence type="ECO:0000256" key="5">
    <source>
        <dbReference type="ARBA" id="ARBA00023014"/>
    </source>
</evidence>
<evidence type="ECO:0000313" key="7">
    <source>
        <dbReference type="EMBL" id="RTZ87424.1"/>
    </source>
</evidence>
<protein>
    <submittedName>
        <fullName evidence="7">Methyl-viologen-reducing hydrogenase subunit delta</fullName>
    </submittedName>
</protein>
<keyword evidence="1" id="KW-0004">4Fe-4S</keyword>
<dbReference type="SUPFAM" id="SSF54862">
    <property type="entry name" value="4Fe-4S ferredoxins"/>
    <property type="match status" value="2"/>
</dbReference>
<dbReference type="Proteomes" id="UP000288322">
    <property type="component" value="Unassembled WGS sequence"/>
</dbReference>
<keyword evidence="4" id="KW-0408">Iron</keyword>
<dbReference type="GO" id="GO:0051539">
    <property type="term" value="F:4 iron, 4 sulfur cluster binding"/>
    <property type="evidence" value="ECO:0007669"/>
    <property type="project" value="UniProtKB-KW"/>
</dbReference>
<accession>A0A432GVA7</accession>
<dbReference type="PROSITE" id="PS00198">
    <property type="entry name" value="4FE4S_FER_1"/>
    <property type="match status" value="2"/>
</dbReference>
<evidence type="ECO:0000256" key="2">
    <source>
        <dbReference type="ARBA" id="ARBA00022723"/>
    </source>
</evidence>
<dbReference type="AlphaFoldDB" id="A0A432GVA7"/>
<proteinExistence type="predicted"/>
<keyword evidence="2" id="KW-0479">Metal-binding</keyword>
<dbReference type="GO" id="GO:0016491">
    <property type="term" value="F:oxidoreductase activity"/>
    <property type="evidence" value="ECO:0007669"/>
    <property type="project" value="UniProtKB-KW"/>
</dbReference>
<dbReference type="PANTHER" id="PTHR43687">
    <property type="entry name" value="ADENYLYLSULFATE REDUCTASE, BETA SUBUNIT"/>
    <property type="match status" value="1"/>
</dbReference>
<sequence length="423" mass="46837">GVGNEILEETVRQVRDLVGHFHKPVHLTYDQDICAGGDKGMETCGRCISYCPYDAISRQTENRLRIQVDHLTCEGCGACVSACPTSALQFTEPSPQEIYARMAALLESSKEKQGNVEPPVIVFHCEEMGRKVLETAGLVPLPYSPGVLPVEVPCLRYVSESNMLAAMSLGAAGVGLLGCEDCPNGERELLYQKYDFTQLILQNFDLDQDRVRIITAEAGQEADAVEAINQFVSQLSESPMVPNWTTPSQTLNRPILSDVLGGFIDQTGNEPGRISLSSELPFAFANINESGCTLCRSCANVCPTNAFRFEEESNSLHFKHINCVGCGLCEEVCPENVITIKRELVLEKQSLDYTLVAEDEMINCLKCKKPYINRRALEAVESKLFEIESLKNTFSGNRKNILRMCPDCRTVAAMMEVDRGWEP</sequence>
<feature type="domain" description="4Fe-4S ferredoxin-type" evidence="6">
    <location>
        <begin position="283"/>
        <end position="312"/>
    </location>
</feature>
<dbReference type="Pfam" id="PF12838">
    <property type="entry name" value="Fer4_7"/>
    <property type="match status" value="2"/>
</dbReference>
<comment type="caution">
    <text evidence="7">The sequence shown here is derived from an EMBL/GenBank/DDBJ whole genome shotgun (WGS) entry which is preliminary data.</text>
</comment>
<evidence type="ECO:0000256" key="3">
    <source>
        <dbReference type="ARBA" id="ARBA00023002"/>
    </source>
</evidence>
<evidence type="ECO:0000256" key="4">
    <source>
        <dbReference type="ARBA" id="ARBA00023004"/>
    </source>
</evidence>
<feature type="domain" description="4Fe-4S ferredoxin-type" evidence="6">
    <location>
        <begin position="64"/>
        <end position="93"/>
    </location>
</feature>
<feature type="domain" description="4Fe-4S ferredoxin-type" evidence="6">
    <location>
        <begin position="314"/>
        <end position="343"/>
    </location>
</feature>
<keyword evidence="5" id="KW-0411">Iron-sulfur</keyword>
<dbReference type="Pfam" id="PF02662">
    <property type="entry name" value="FlpD"/>
    <property type="match status" value="1"/>
</dbReference>
<dbReference type="InterPro" id="IPR003813">
    <property type="entry name" value="MvhD/FlpD"/>
</dbReference>
<dbReference type="InterPro" id="IPR017900">
    <property type="entry name" value="4Fe4S_Fe_S_CS"/>
</dbReference>
<evidence type="ECO:0000259" key="6">
    <source>
        <dbReference type="PROSITE" id="PS51379"/>
    </source>
</evidence>
<dbReference type="GO" id="GO:0046872">
    <property type="term" value="F:metal ion binding"/>
    <property type="evidence" value="ECO:0007669"/>
    <property type="project" value="UniProtKB-KW"/>
</dbReference>
<dbReference type="InterPro" id="IPR050572">
    <property type="entry name" value="Fe-S_Ferredoxin"/>
</dbReference>
<dbReference type="PANTHER" id="PTHR43687:SF4">
    <property type="entry name" value="BLR5484 PROTEIN"/>
    <property type="match status" value="1"/>
</dbReference>
<name>A0A432GVA7_9DELT</name>
<feature type="non-terminal residue" evidence="7">
    <location>
        <position position="1"/>
    </location>
</feature>
<organism evidence="7 8">
    <name type="scientific">SAR324 cluster bacterium</name>
    <dbReference type="NCBI Taxonomy" id="2024889"/>
    <lineage>
        <taxon>Bacteria</taxon>
        <taxon>Deltaproteobacteria</taxon>
        <taxon>SAR324 cluster</taxon>
    </lineage>
</organism>
<reference evidence="7 8" key="1">
    <citation type="submission" date="2018-06" db="EMBL/GenBank/DDBJ databases">
        <title>Combined omics and stable isotope probing to characterize newly discovered Mariana Back-Arc vent microbial communities.</title>
        <authorList>
            <person name="Trembath-Reichert E."/>
            <person name="Huber J.A."/>
        </authorList>
    </citation>
    <scope>NUCLEOTIDE SEQUENCE [LARGE SCALE GENOMIC DNA]</scope>
    <source>
        <strain evidence="7">MAG 151</strain>
    </source>
</reference>
<evidence type="ECO:0000256" key="1">
    <source>
        <dbReference type="ARBA" id="ARBA00022485"/>
    </source>
</evidence>